<reference evidence="3 4" key="2">
    <citation type="submission" date="2018-07" db="EMBL/GenBank/DDBJ databases">
        <title>Diversity of Mesorhizobium strains in Brazil.</title>
        <authorList>
            <person name="Helene L.C.F."/>
            <person name="Dall'Agnol R."/>
            <person name="Delamuta J.R.M."/>
            <person name="Hungria M."/>
        </authorList>
    </citation>
    <scope>NUCLEOTIDE SEQUENCE [LARGE SCALE GENOMIC DNA]</scope>
    <source>
        <strain evidence="3 4">AC99b</strain>
    </source>
</reference>
<dbReference type="Proteomes" id="UP000251558">
    <property type="component" value="Unassembled WGS sequence"/>
</dbReference>
<protein>
    <submittedName>
        <fullName evidence="3">Hydroxypyruvate isomerase</fullName>
    </submittedName>
</protein>
<organism evidence="3 4">
    <name type="scientific">Mesorhizobium hawassense</name>
    <dbReference type="NCBI Taxonomy" id="1209954"/>
    <lineage>
        <taxon>Bacteria</taxon>
        <taxon>Pseudomonadati</taxon>
        <taxon>Pseudomonadota</taxon>
        <taxon>Alphaproteobacteria</taxon>
        <taxon>Hyphomicrobiales</taxon>
        <taxon>Phyllobacteriaceae</taxon>
        <taxon>Mesorhizobium</taxon>
    </lineage>
</organism>
<evidence type="ECO:0000313" key="3">
    <source>
        <dbReference type="EMBL" id="RAZ90880.1"/>
    </source>
</evidence>
<proteinExistence type="predicted"/>
<dbReference type="Gene3D" id="3.20.20.150">
    <property type="entry name" value="Divalent-metal-dependent TIM barrel enzymes"/>
    <property type="match status" value="1"/>
</dbReference>
<name>A0A330HSY3_9HYPH</name>
<dbReference type="GO" id="GO:0008903">
    <property type="term" value="F:hydroxypyruvate isomerase activity"/>
    <property type="evidence" value="ECO:0007669"/>
    <property type="project" value="TreeGrafter"/>
</dbReference>
<dbReference type="PANTHER" id="PTHR43489">
    <property type="entry name" value="ISOMERASE"/>
    <property type="match status" value="1"/>
</dbReference>
<dbReference type="SUPFAM" id="SSF51658">
    <property type="entry name" value="Xylose isomerase-like"/>
    <property type="match status" value="1"/>
</dbReference>
<keyword evidence="4" id="KW-1185">Reference proteome</keyword>
<dbReference type="EMBL" id="QMBP01000004">
    <property type="protein sequence ID" value="RAZ90880.1"/>
    <property type="molecule type" value="Genomic_DNA"/>
</dbReference>
<dbReference type="GO" id="GO:0046487">
    <property type="term" value="P:glyoxylate metabolic process"/>
    <property type="evidence" value="ECO:0007669"/>
    <property type="project" value="TreeGrafter"/>
</dbReference>
<feature type="domain" description="Xylose isomerase-like TIM barrel" evidence="2">
    <location>
        <begin position="3"/>
        <end position="209"/>
    </location>
</feature>
<keyword evidence="3" id="KW-0670">Pyruvate</keyword>
<accession>A0A330HSY3</accession>
<dbReference type="InterPro" id="IPR013022">
    <property type="entry name" value="Xyl_isomerase-like_TIM-brl"/>
</dbReference>
<dbReference type="Pfam" id="PF01261">
    <property type="entry name" value="AP_endonuc_2"/>
    <property type="match status" value="1"/>
</dbReference>
<keyword evidence="1 3" id="KW-0413">Isomerase</keyword>
<evidence type="ECO:0000313" key="4">
    <source>
        <dbReference type="Proteomes" id="UP000251558"/>
    </source>
</evidence>
<comment type="caution">
    <text evidence="3">The sequence shown here is derived from an EMBL/GenBank/DDBJ whole genome shotgun (WGS) entry which is preliminary data.</text>
</comment>
<dbReference type="PANTHER" id="PTHR43489:SF6">
    <property type="entry name" value="HYDROXYPYRUVATE ISOMERASE-RELATED"/>
    <property type="match status" value="1"/>
</dbReference>
<dbReference type="AlphaFoldDB" id="A0A330HSY3"/>
<gene>
    <name evidence="3" type="ORF">DPM33_11325</name>
</gene>
<dbReference type="InterPro" id="IPR050417">
    <property type="entry name" value="Sugar_Epim/Isomerase"/>
</dbReference>
<evidence type="ECO:0000256" key="1">
    <source>
        <dbReference type="ARBA" id="ARBA00023235"/>
    </source>
</evidence>
<sequence>MERRLRQHALDLALFNLPPGDWASGERGIAALPNRFEEFRSGVDKALDYAQATGARSLHMMAGLADPSDADTARSYRRAVDFAAPKLAAHGLNLLLEPINGRSMPGYLLNDFARAAALIEELDQPNLRLQFDVFHRQIMHGDITESFRCLRPMIGHVQIAGVPARHEPDAGEVDYRYFFELLERSTYSGFVGCEYQPAGSTTSGLGWFTPYRRRRK</sequence>
<dbReference type="InterPro" id="IPR036237">
    <property type="entry name" value="Xyl_isomerase-like_sf"/>
</dbReference>
<reference evidence="4" key="1">
    <citation type="submission" date="2018-06" db="EMBL/GenBank/DDBJ databases">
        <authorList>
            <person name="Helene L.C."/>
            <person name="Dall'Agnol R."/>
            <person name="Delamuta J.R."/>
            <person name="Hungria M."/>
        </authorList>
    </citation>
    <scope>NUCLEOTIDE SEQUENCE [LARGE SCALE GENOMIC DNA]</scope>
    <source>
        <strain evidence="4">AC99b</strain>
    </source>
</reference>
<dbReference type="OrthoDB" id="9786584at2"/>
<evidence type="ECO:0000259" key="2">
    <source>
        <dbReference type="Pfam" id="PF01261"/>
    </source>
</evidence>